<accession>A0ACC2GC50</accession>
<evidence type="ECO:0000313" key="1">
    <source>
        <dbReference type="EMBL" id="KAJ8001224.1"/>
    </source>
</evidence>
<organism evidence="1 2">
    <name type="scientific">Dallia pectoralis</name>
    <name type="common">Alaska blackfish</name>
    <dbReference type="NCBI Taxonomy" id="75939"/>
    <lineage>
        <taxon>Eukaryota</taxon>
        <taxon>Metazoa</taxon>
        <taxon>Chordata</taxon>
        <taxon>Craniata</taxon>
        <taxon>Vertebrata</taxon>
        <taxon>Euteleostomi</taxon>
        <taxon>Actinopterygii</taxon>
        <taxon>Neopterygii</taxon>
        <taxon>Teleostei</taxon>
        <taxon>Protacanthopterygii</taxon>
        <taxon>Esociformes</taxon>
        <taxon>Umbridae</taxon>
        <taxon>Dallia</taxon>
    </lineage>
</organism>
<feature type="non-terminal residue" evidence="1">
    <location>
        <position position="122"/>
    </location>
</feature>
<comment type="caution">
    <text evidence="1">The sequence shown here is derived from an EMBL/GenBank/DDBJ whole genome shotgun (WGS) entry which is preliminary data.</text>
</comment>
<reference evidence="1" key="1">
    <citation type="submission" date="2021-05" db="EMBL/GenBank/DDBJ databases">
        <authorList>
            <person name="Pan Q."/>
            <person name="Jouanno E."/>
            <person name="Zahm M."/>
            <person name="Klopp C."/>
            <person name="Cabau C."/>
            <person name="Louis A."/>
            <person name="Berthelot C."/>
            <person name="Parey E."/>
            <person name="Roest Crollius H."/>
            <person name="Montfort J."/>
            <person name="Robinson-Rechavi M."/>
            <person name="Bouchez O."/>
            <person name="Lampietro C."/>
            <person name="Lopez Roques C."/>
            <person name="Donnadieu C."/>
            <person name="Postlethwait J."/>
            <person name="Bobe J."/>
            <person name="Dillon D."/>
            <person name="Chandos A."/>
            <person name="von Hippel F."/>
            <person name="Guiguen Y."/>
        </authorList>
    </citation>
    <scope>NUCLEOTIDE SEQUENCE</scope>
    <source>
        <strain evidence="1">YG-Jan2019</strain>
    </source>
</reference>
<name>A0ACC2GC50_DALPE</name>
<gene>
    <name evidence="1" type="ORF">DPEC_G00192110</name>
</gene>
<evidence type="ECO:0000313" key="2">
    <source>
        <dbReference type="Proteomes" id="UP001157502"/>
    </source>
</evidence>
<protein>
    <submittedName>
        <fullName evidence="1">Uncharacterized protein</fullName>
    </submittedName>
</protein>
<dbReference type="Proteomes" id="UP001157502">
    <property type="component" value="Chromosome 15"/>
</dbReference>
<keyword evidence="2" id="KW-1185">Reference proteome</keyword>
<sequence length="122" mass="13118">MPPSVPLYAGIGTSPVSGEVDAAGVSQCQGRILRSQNFEDATSSTSVEGLFQCRGSSEFQPRTSPSFGKYAMYTKGCICVAFALSYPGAKICYQLWGGQLYSIFSEAIPEGGHPYYCCNCKR</sequence>
<proteinExistence type="predicted"/>
<dbReference type="EMBL" id="CM055742">
    <property type="protein sequence ID" value="KAJ8001224.1"/>
    <property type="molecule type" value="Genomic_DNA"/>
</dbReference>